<dbReference type="Gene3D" id="3.40.190.10">
    <property type="entry name" value="Periplasmic binding protein-like II"/>
    <property type="match status" value="1"/>
</dbReference>
<proteinExistence type="predicted"/>
<dbReference type="KEGG" id="sbat:G4Z16_16615"/>
<organism evidence="3 4">
    <name type="scientific">Streptomyces bathyalis</name>
    <dbReference type="NCBI Taxonomy" id="2710756"/>
    <lineage>
        <taxon>Bacteria</taxon>
        <taxon>Bacillati</taxon>
        <taxon>Actinomycetota</taxon>
        <taxon>Actinomycetes</taxon>
        <taxon>Kitasatosporales</taxon>
        <taxon>Streptomycetaceae</taxon>
        <taxon>Streptomyces</taxon>
    </lineage>
</organism>
<evidence type="ECO:0000313" key="3">
    <source>
        <dbReference type="EMBL" id="QPP07748.1"/>
    </source>
</evidence>
<dbReference type="SUPFAM" id="SSF53850">
    <property type="entry name" value="Periplasmic binding protein-like II"/>
    <property type="match status" value="1"/>
</dbReference>
<gene>
    <name evidence="3" type="ORF">G4Z16_16615</name>
</gene>
<dbReference type="EMBL" id="CP048882">
    <property type="protein sequence ID" value="QPP07748.1"/>
    <property type="molecule type" value="Genomic_DNA"/>
</dbReference>
<accession>A0A7T1WR89</accession>
<evidence type="ECO:0000256" key="1">
    <source>
        <dbReference type="SAM" id="MobiDB-lite"/>
    </source>
</evidence>
<dbReference type="AlphaFoldDB" id="A0A7T1WR89"/>
<feature type="region of interest" description="Disordered" evidence="1">
    <location>
        <begin position="1"/>
        <end position="22"/>
    </location>
</feature>
<keyword evidence="4" id="KW-1185">Reference proteome</keyword>
<dbReference type="PANTHER" id="PTHR30290">
    <property type="entry name" value="PERIPLASMIC BINDING COMPONENT OF ABC TRANSPORTER"/>
    <property type="match status" value="1"/>
</dbReference>
<dbReference type="GO" id="GO:0015833">
    <property type="term" value="P:peptide transport"/>
    <property type="evidence" value="ECO:0007669"/>
    <property type="project" value="TreeGrafter"/>
</dbReference>
<evidence type="ECO:0000259" key="2">
    <source>
        <dbReference type="Pfam" id="PF00496"/>
    </source>
</evidence>
<reference evidence="4" key="1">
    <citation type="submission" date="2020-02" db="EMBL/GenBank/DDBJ databases">
        <title>Streptomyces sp. ASO4wet.</title>
        <authorList>
            <person name="Risdian C."/>
            <person name="Landwehr W."/>
            <person name="Schupp P."/>
            <person name="Wink J."/>
        </authorList>
    </citation>
    <scope>NUCLEOTIDE SEQUENCE [LARGE SCALE GENOMIC DNA]</scope>
    <source>
        <strain evidence="4">ASO4wet</strain>
    </source>
</reference>
<dbReference type="PANTHER" id="PTHR30290:SF65">
    <property type="entry name" value="MONOACYL PHOSPHATIDYLINOSITOL TETRAMANNOSIDE-BINDING PROTEIN LPQW-RELATED"/>
    <property type="match status" value="1"/>
</dbReference>
<dbReference type="InterPro" id="IPR039424">
    <property type="entry name" value="SBP_5"/>
</dbReference>
<name>A0A7T1WR89_9ACTN</name>
<dbReference type="Pfam" id="PF00496">
    <property type="entry name" value="SBP_bac_5"/>
    <property type="match status" value="1"/>
</dbReference>
<dbReference type="GO" id="GO:1904680">
    <property type="term" value="F:peptide transmembrane transporter activity"/>
    <property type="evidence" value="ECO:0007669"/>
    <property type="project" value="TreeGrafter"/>
</dbReference>
<dbReference type="Proteomes" id="UP000595046">
    <property type="component" value="Chromosome"/>
</dbReference>
<feature type="compositionally biased region" description="Pro residues" evidence="1">
    <location>
        <begin position="1"/>
        <end position="15"/>
    </location>
</feature>
<dbReference type="InterPro" id="IPR000914">
    <property type="entry name" value="SBP_5_dom"/>
</dbReference>
<evidence type="ECO:0000313" key="4">
    <source>
        <dbReference type="Proteomes" id="UP000595046"/>
    </source>
</evidence>
<dbReference type="Gene3D" id="3.10.105.10">
    <property type="entry name" value="Dipeptide-binding Protein, Domain 3"/>
    <property type="match status" value="1"/>
</dbReference>
<protein>
    <submittedName>
        <fullName evidence="3">Peptide ABC transporter substrate-binding protein</fullName>
    </submittedName>
</protein>
<sequence length="545" mass="59172">MPLPSTPELHPPPRPSRCRPGSRFGVGPGFRVALVRRRRTAVALLAAGSAVLASSCTVANSDSLGGSGSGLRIVLPEEPPTLEPCESSLTSTGVVVRSNITEPLIERDPSTGDLDPLLSTGWKRTSDTEWTFTMRKDVSFQDGSRFDAHDAAFSIERAVNSKLGCNVDGYVFGEDPLDVEAADARTLTVESKEPDPILPLRLSFVEIVPTSTSTAKKVRRPVGTGPYEIGRWDTGLKLRLDRNKRYWGKAPAYEDVTYQWRTEGTVRAAMVTSDEADIALKLGPLDGAGDLGVNHPNNETTALRLSGKEPPLDDPRIRRAINYALDKRGIVKSLFSGLGEPAGQLVPPRVVGHNPAIRPWPHDLKKARALVKAAKADGVPTDKQILMVGRHELFPRVSETSEVLQEQLTQAGLNVKLKMVDESAHLEYQLRPFVPGAGPVALLMQHGNQAGDAAFTVDQYMTSKGAQSVMGTKAFDKTIEQAGRKSGKERQDAYAALLKQQNSEITQFAHIAHMRGVIAVSPHVSYKPNPATNDEMRLADVRPKG</sequence>
<feature type="domain" description="Solute-binding protein family 5" evidence="2">
    <location>
        <begin position="115"/>
        <end position="426"/>
    </location>
</feature>
<dbReference type="RefSeq" id="WP_197351556.1">
    <property type="nucleotide sequence ID" value="NZ_CP048882.1"/>
</dbReference>